<keyword evidence="3" id="KW-1185">Reference proteome</keyword>
<evidence type="ECO:0000313" key="2">
    <source>
        <dbReference type="EMBL" id="GGJ62699.1"/>
    </source>
</evidence>
<gene>
    <name evidence="2" type="ORF">GCM10012282_69950</name>
</gene>
<evidence type="ECO:0000313" key="3">
    <source>
        <dbReference type="Proteomes" id="UP000625682"/>
    </source>
</evidence>
<feature type="domain" description="Ricin B lectin" evidence="1">
    <location>
        <begin position="7"/>
        <end position="82"/>
    </location>
</feature>
<comment type="caution">
    <text evidence="2">The sequence shown here is derived from an EMBL/GenBank/DDBJ whole genome shotgun (WGS) entry which is preliminary data.</text>
</comment>
<proteinExistence type="predicted"/>
<dbReference type="PROSITE" id="PS50231">
    <property type="entry name" value="RICIN_B_LECTIN"/>
    <property type="match status" value="1"/>
</dbReference>
<dbReference type="Pfam" id="PF14200">
    <property type="entry name" value="RicinB_lectin_2"/>
    <property type="match status" value="1"/>
</dbReference>
<protein>
    <recommendedName>
        <fullName evidence="1">Ricin B lectin domain-containing protein</fullName>
    </recommendedName>
</protein>
<dbReference type="Gene3D" id="2.80.10.50">
    <property type="match status" value="1"/>
</dbReference>
<dbReference type="InterPro" id="IPR000772">
    <property type="entry name" value="Ricin_B_lectin"/>
</dbReference>
<dbReference type="Proteomes" id="UP000625682">
    <property type="component" value="Unassembled WGS sequence"/>
</dbReference>
<evidence type="ECO:0000259" key="1">
    <source>
        <dbReference type="Pfam" id="PF14200"/>
    </source>
</evidence>
<reference evidence="2" key="2">
    <citation type="submission" date="2020-09" db="EMBL/GenBank/DDBJ databases">
        <authorList>
            <person name="Sun Q."/>
            <person name="Zhou Y."/>
        </authorList>
    </citation>
    <scope>NUCLEOTIDE SEQUENCE</scope>
    <source>
        <strain evidence="2">CGMCC 4.7272</strain>
    </source>
</reference>
<dbReference type="SUPFAM" id="SSF50370">
    <property type="entry name" value="Ricin B-like lectins"/>
    <property type="match status" value="1"/>
</dbReference>
<name>A0A917UKA2_9ACTN</name>
<reference evidence="2" key="1">
    <citation type="journal article" date="2014" name="Int. J. Syst. Evol. Microbiol.">
        <title>Complete genome sequence of Corynebacterium casei LMG S-19264T (=DSM 44701T), isolated from a smear-ripened cheese.</title>
        <authorList>
            <consortium name="US DOE Joint Genome Institute (JGI-PGF)"/>
            <person name="Walter F."/>
            <person name="Albersmeier A."/>
            <person name="Kalinowski J."/>
            <person name="Ruckert C."/>
        </authorList>
    </citation>
    <scope>NUCLEOTIDE SEQUENCE</scope>
    <source>
        <strain evidence="2">CGMCC 4.7272</strain>
    </source>
</reference>
<sequence length="98" mass="10125">MSAVLAGGVYRLVCVRSGKALDDSGGTSDGAAMVQRTANAGTQQQWAITALGGGAYRLTNRHSGKVLDNANVDTEGSTVIQWSANGGSPQQWKMTKIG</sequence>
<organism evidence="2 3">
    <name type="scientific">Streptomyces lacrimifluminis</name>
    <dbReference type="NCBI Taxonomy" id="1500077"/>
    <lineage>
        <taxon>Bacteria</taxon>
        <taxon>Bacillati</taxon>
        <taxon>Actinomycetota</taxon>
        <taxon>Actinomycetes</taxon>
        <taxon>Kitasatosporales</taxon>
        <taxon>Streptomycetaceae</taxon>
        <taxon>Streptomyces</taxon>
    </lineage>
</organism>
<dbReference type="AlphaFoldDB" id="A0A917UKA2"/>
<dbReference type="EMBL" id="BMMU01000035">
    <property type="protein sequence ID" value="GGJ62699.1"/>
    <property type="molecule type" value="Genomic_DNA"/>
</dbReference>
<accession>A0A917UKA2</accession>
<dbReference type="InterPro" id="IPR035992">
    <property type="entry name" value="Ricin_B-like_lectins"/>
</dbReference>